<protein>
    <submittedName>
        <fullName evidence="1">Uncharacterized protein</fullName>
    </submittedName>
</protein>
<proteinExistence type="predicted"/>
<accession>A0A485NTW0</accession>
<evidence type="ECO:0000313" key="2">
    <source>
        <dbReference type="Proteomes" id="UP000386466"/>
    </source>
</evidence>
<name>A0A485NTW0_LYNPA</name>
<gene>
    <name evidence="1" type="ORF">LYPA_23C006926</name>
</gene>
<dbReference type="AlphaFoldDB" id="A0A485NTW0"/>
<reference evidence="1 2" key="1">
    <citation type="submission" date="2019-01" db="EMBL/GenBank/DDBJ databases">
        <authorList>
            <person name="Alioto T."/>
            <person name="Alioto T."/>
        </authorList>
    </citation>
    <scope>NUCLEOTIDE SEQUENCE [LARGE SCALE GENOMIC DNA]</scope>
</reference>
<dbReference type="Proteomes" id="UP000386466">
    <property type="component" value="Unassembled WGS sequence"/>
</dbReference>
<feature type="non-terminal residue" evidence="1">
    <location>
        <position position="1"/>
    </location>
</feature>
<keyword evidence="2" id="KW-1185">Reference proteome</keyword>
<organism evidence="1 2">
    <name type="scientific">Lynx pardinus</name>
    <name type="common">Iberian lynx</name>
    <name type="synonym">Felis pardina</name>
    <dbReference type="NCBI Taxonomy" id="191816"/>
    <lineage>
        <taxon>Eukaryota</taxon>
        <taxon>Metazoa</taxon>
        <taxon>Chordata</taxon>
        <taxon>Craniata</taxon>
        <taxon>Vertebrata</taxon>
        <taxon>Euteleostomi</taxon>
        <taxon>Mammalia</taxon>
        <taxon>Eutheria</taxon>
        <taxon>Laurasiatheria</taxon>
        <taxon>Carnivora</taxon>
        <taxon>Feliformia</taxon>
        <taxon>Felidae</taxon>
        <taxon>Felinae</taxon>
        <taxon>Lynx</taxon>
    </lineage>
</organism>
<sequence length="66" mass="7187">RLDAISVCLGVFEEINVCHILINGLYGSLPEKLSYGSDISFQRKLQPSEVCSAALHSTRAAECFSV</sequence>
<dbReference type="EMBL" id="CAAGRJ010021879">
    <property type="protein sequence ID" value="VFV35907.1"/>
    <property type="molecule type" value="Genomic_DNA"/>
</dbReference>
<evidence type="ECO:0000313" key="1">
    <source>
        <dbReference type="EMBL" id="VFV35907.1"/>
    </source>
</evidence>